<name>A0ABT1E156_9ACTN</name>
<comment type="cofactor">
    <cofactor evidence="1">
        <name>Mg(2+)</name>
        <dbReference type="ChEBI" id="CHEBI:18420"/>
    </cofactor>
</comment>
<evidence type="ECO:0000313" key="7">
    <source>
        <dbReference type="EMBL" id="MCO8276818.1"/>
    </source>
</evidence>
<dbReference type="InterPro" id="IPR015797">
    <property type="entry name" value="NUDIX_hydrolase-like_dom_sf"/>
</dbReference>
<dbReference type="PROSITE" id="PS51462">
    <property type="entry name" value="NUDIX"/>
    <property type="match status" value="1"/>
</dbReference>
<dbReference type="InterPro" id="IPR020084">
    <property type="entry name" value="NUDIX_hydrolase_CS"/>
</dbReference>
<dbReference type="SUPFAM" id="SSF55811">
    <property type="entry name" value="Nudix"/>
    <property type="match status" value="1"/>
</dbReference>
<proteinExistence type="inferred from homology"/>
<evidence type="ECO:0000256" key="1">
    <source>
        <dbReference type="ARBA" id="ARBA00001946"/>
    </source>
</evidence>
<dbReference type="EMBL" id="JAMYJR010000051">
    <property type="protein sequence ID" value="MCO8276818.1"/>
    <property type="molecule type" value="Genomic_DNA"/>
</dbReference>
<protein>
    <submittedName>
        <fullName evidence="7">NUDIX domain-containing protein</fullName>
    </submittedName>
</protein>
<comment type="similarity">
    <text evidence="2 5">Belongs to the Nudix hydrolase family.</text>
</comment>
<reference evidence="7 8" key="1">
    <citation type="submission" date="2022-06" db="EMBL/GenBank/DDBJ databases">
        <title>New Species of the Genus Actinoplanes, ActinopZanes ferrugineus.</title>
        <authorList>
            <person name="Ding P."/>
        </authorList>
    </citation>
    <scope>NUCLEOTIDE SEQUENCE [LARGE SCALE GENOMIC DNA]</scope>
    <source>
        <strain evidence="7 8">TRM88003</strain>
    </source>
</reference>
<keyword evidence="4" id="KW-0460">Magnesium</keyword>
<dbReference type="PROSITE" id="PS00893">
    <property type="entry name" value="NUDIX_BOX"/>
    <property type="match status" value="1"/>
</dbReference>
<evidence type="ECO:0000256" key="2">
    <source>
        <dbReference type="ARBA" id="ARBA00005582"/>
    </source>
</evidence>
<comment type="caution">
    <text evidence="7">The sequence shown here is derived from an EMBL/GenBank/DDBJ whole genome shotgun (WGS) entry which is preliminary data.</text>
</comment>
<dbReference type="InterPro" id="IPR000086">
    <property type="entry name" value="NUDIX_hydrolase_dom"/>
</dbReference>
<dbReference type="Proteomes" id="UP001523369">
    <property type="component" value="Unassembled WGS sequence"/>
</dbReference>
<evidence type="ECO:0000259" key="6">
    <source>
        <dbReference type="PROSITE" id="PS51462"/>
    </source>
</evidence>
<evidence type="ECO:0000256" key="3">
    <source>
        <dbReference type="ARBA" id="ARBA00022801"/>
    </source>
</evidence>
<organism evidence="7 8">
    <name type="scientific">Paractinoplanes aksuensis</name>
    <dbReference type="NCBI Taxonomy" id="2939490"/>
    <lineage>
        <taxon>Bacteria</taxon>
        <taxon>Bacillati</taxon>
        <taxon>Actinomycetota</taxon>
        <taxon>Actinomycetes</taxon>
        <taxon>Micromonosporales</taxon>
        <taxon>Micromonosporaceae</taxon>
        <taxon>Paractinoplanes</taxon>
    </lineage>
</organism>
<evidence type="ECO:0000313" key="8">
    <source>
        <dbReference type="Proteomes" id="UP001523369"/>
    </source>
</evidence>
<evidence type="ECO:0000256" key="4">
    <source>
        <dbReference type="ARBA" id="ARBA00022842"/>
    </source>
</evidence>
<gene>
    <name evidence="7" type="ORF">M1L60_40185</name>
</gene>
<dbReference type="InterPro" id="IPR020476">
    <property type="entry name" value="Nudix_hydrolase"/>
</dbReference>
<dbReference type="PRINTS" id="PR00502">
    <property type="entry name" value="NUDIXFAMILY"/>
</dbReference>
<evidence type="ECO:0000256" key="5">
    <source>
        <dbReference type="RuleBase" id="RU003476"/>
    </source>
</evidence>
<accession>A0ABT1E156</accession>
<dbReference type="Gene3D" id="3.90.79.10">
    <property type="entry name" value="Nucleoside Triphosphate Pyrophosphohydrolase"/>
    <property type="match status" value="1"/>
</dbReference>
<dbReference type="PANTHER" id="PTHR43046">
    <property type="entry name" value="GDP-MANNOSE MANNOSYL HYDROLASE"/>
    <property type="match status" value="1"/>
</dbReference>
<dbReference type="PANTHER" id="PTHR43046:SF12">
    <property type="entry name" value="GDP-MANNOSE MANNOSYL HYDROLASE"/>
    <property type="match status" value="1"/>
</dbReference>
<dbReference type="Pfam" id="PF00293">
    <property type="entry name" value="NUDIX"/>
    <property type="match status" value="1"/>
</dbReference>
<sequence>MNPRHAARGIILDEDDRILLCQFVFPHPAVPAGVPAVWAAPGGGVESGEDGMTALRRELREETGLIVDNDQPYVWHQIAPGIVNDYYLVRTTHFEPRGEFTDEDLATGELLAAFRWWSLAEITGYPGPDLFSPRALAPLMADLLQDGPPAAPLTLGL</sequence>
<feature type="domain" description="Nudix hydrolase" evidence="6">
    <location>
        <begin position="3"/>
        <end position="142"/>
    </location>
</feature>
<keyword evidence="3 5" id="KW-0378">Hydrolase</keyword>
<keyword evidence="8" id="KW-1185">Reference proteome</keyword>
<dbReference type="RefSeq" id="WP_253242842.1">
    <property type="nucleotide sequence ID" value="NZ_JAMYJR010000051.1"/>
</dbReference>